<evidence type="ECO:0000256" key="5">
    <source>
        <dbReference type="ARBA" id="ARBA00022898"/>
    </source>
</evidence>
<protein>
    <submittedName>
        <fullName evidence="6">Uncharacterized protein</fullName>
    </submittedName>
</protein>
<dbReference type="PANTHER" id="PTHR11751:SF29">
    <property type="entry name" value="ALANINE TRANSAMINASE"/>
    <property type="match status" value="1"/>
</dbReference>
<keyword evidence="5" id="KW-0663">Pyridoxal phosphate</keyword>
<evidence type="ECO:0000256" key="3">
    <source>
        <dbReference type="ARBA" id="ARBA00022576"/>
    </source>
</evidence>
<dbReference type="Gene3D" id="3.90.1150.10">
    <property type="entry name" value="Aspartate Aminotransferase, domain 1"/>
    <property type="match status" value="1"/>
</dbReference>
<reference evidence="6 7" key="1">
    <citation type="submission" date="2023-02" db="EMBL/GenBank/DDBJ databases">
        <title>LHISI_Scaffold_Assembly.</title>
        <authorList>
            <person name="Stuart O.P."/>
            <person name="Cleave R."/>
            <person name="Magrath M.J.L."/>
            <person name="Mikheyev A.S."/>
        </authorList>
    </citation>
    <scope>NUCLEOTIDE SEQUENCE [LARGE SCALE GENOMIC DNA]</scope>
    <source>
        <strain evidence="6">Daus_M_001</strain>
        <tissue evidence="6">Leg muscle</tissue>
    </source>
</reference>
<evidence type="ECO:0000313" key="6">
    <source>
        <dbReference type="EMBL" id="KAJ8877953.1"/>
    </source>
</evidence>
<dbReference type="InterPro" id="IPR015422">
    <property type="entry name" value="PyrdxlP-dep_Trfase_small"/>
</dbReference>
<organism evidence="6 7">
    <name type="scientific">Dryococelus australis</name>
    <dbReference type="NCBI Taxonomy" id="614101"/>
    <lineage>
        <taxon>Eukaryota</taxon>
        <taxon>Metazoa</taxon>
        <taxon>Ecdysozoa</taxon>
        <taxon>Arthropoda</taxon>
        <taxon>Hexapoda</taxon>
        <taxon>Insecta</taxon>
        <taxon>Pterygota</taxon>
        <taxon>Neoptera</taxon>
        <taxon>Polyneoptera</taxon>
        <taxon>Phasmatodea</taxon>
        <taxon>Verophasmatodea</taxon>
        <taxon>Anareolatae</taxon>
        <taxon>Phasmatidae</taxon>
        <taxon>Eurycanthinae</taxon>
        <taxon>Dryococelus</taxon>
    </lineage>
</organism>
<keyword evidence="4" id="KW-0808">Transferase</keyword>
<dbReference type="Proteomes" id="UP001159363">
    <property type="component" value="Chromosome 7"/>
</dbReference>
<proteinExistence type="predicted"/>
<evidence type="ECO:0000256" key="2">
    <source>
        <dbReference type="ARBA" id="ARBA00011738"/>
    </source>
</evidence>
<dbReference type="InterPro" id="IPR045088">
    <property type="entry name" value="ALAT1/2-like"/>
</dbReference>
<sequence>MDASFIGQNTPCSLLFEGYASSLTVQRTHVKQDALERLLSSRWRKLQRIAKSFRFPGMYMGVYQECVHDKDSKFHSFKKVSFEMGEPYKNIQMVSFHSVSKGYVGNFSGGYAEFVNLQPELRAMLEKYTSASQMCPAVDSQAVIDIMVHPPQPNEPSYEQFMKEKEAVLRSSDRTTMVAESFNSREGMSCSTVQGYICASNIWLITGRELNLVRLGGSSSPEADRTAMTVAAKDLYLPWNSRWFSVTQGLKKQFKETVKPDSGNWRRMGQSPITYVRQVEELGRLPVTQPLPPEDGIGNTGMMSRKKYLTRLKPTSFVFK</sequence>
<comment type="subunit">
    <text evidence="2">Homodimer.</text>
</comment>
<gene>
    <name evidence="6" type="ORF">PR048_022416</name>
</gene>
<keyword evidence="3" id="KW-0032">Aminotransferase</keyword>
<evidence type="ECO:0000256" key="4">
    <source>
        <dbReference type="ARBA" id="ARBA00022679"/>
    </source>
</evidence>
<comment type="caution">
    <text evidence="6">The sequence shown here is derived from an EMBL/GenBank/DDBJ whole genome shotgun (WGS) entry which is preliminary data.</text>
</comment>
<accession>A0ABQ9H0Y7</accession>
<dbReference type="InterPro" id="IPR015421">
    <property type="entry name" value="PyrdxlP-dep_Trfase_major"/>
</dbReference>
<evidence type="ECO:0000256" key="1">
    <source>
        <dbReference type="ARBA" id="ARBA00001933"/>
    </source>
</evidence>
<comment type="cofactor">
    <cofactor evidence="1">
        <name>pyridoxal 5'-phosphate</name>
        <dbReference type="ChEBI" id="CHEBI:597326"/>
    </cofactor>
</comment>
<dbReference type="Gene3D" id="3.40.640.10">
    <property type="entry name" value="Type I PLP-dependent aspartate aminotransferase-like (Major domain)"/>
    <property type="match status" value="1"/>
</dbReference>
<dbReference type="EMBL" id="JARBHB010000008">
    <property type="protein sequence ID" value="KAJ8877953.1"/>
    <property type="molecule type" value="Genomic_DNA"/>
</dbReference>
<evidence type="ECO:0000313" key="7">
    <source>
        <dbReference type="Proteomes" id="UP001159363"/>
    </source>
</evidence>
<dbReference type="PANTHER" id="PTHR11751">
    <property type="entry name" value="ALANINE AMINOTRANSFERASE"/>
    <property type="match status" value="1"/>
</dbReference>
<keyword evidence="7" id="KW-1185">Reference proteome</keyword>
<name>A0ABQ9H0Y7_9NEOP</name>